<keyword evidence="3" id="KW-0547">Nucleotide-binding</keyword>
<dbReference type="GO" id="GO:0005524">
    <property type="term" value="F:ATP binding"/>
    <property type="evidence" value="ECO:0007669"/>
    <property type="project" value="UniProtKB-KW"/>
</dbReference>
<dbReference type="Pfam" id="PF13581">
    <property type="entry name" value="HATPase_c_2"/>
    <property type="match status" value="1"/>
</dbReference>
<keyword evidence="1" id="KW-0418">Kinase</keyword>
<dbReference type="InterPro" id="IPR036890">
    <property type="entry name" value="HATPase_C_sf"/>
</dbReference>
<evidence type="ECO:0000259" key="2">
    <source>
        <dbReference type="Pfam" id="PF13581"/>
    </source>
</evidence>
<dbReference type="Proteomes" id="UP000730482">
    <property type="component" value="Unassembled WGS sequence"/>
</dbReference>
<dbReference type="RefSeq" id="WP_212009185.1">
    <property type="nucleotide sequence ID" value="NZ_JAAFYZ010000031.1"/>
</dbReference>
<evidence type="ECO:0000256" key="1">
    <source>
        <dbReference type="ARBA" id="ARBA00022527"/>
    </source>
</evidence>
<dbReference type="InterPro" id="IPR050267">
    <property type="entry name" value="Anti-sigma-factor_SerPK"/>
</dbReference>
<dbReference type="EMBL" id="JAAFYZ010000031">
    <property type="protein sequence ID" value="MBS2547600.1"/>
    <property type="molecule type" value="Genomic_DNA"/>
</dbReference>
<dbReference type="SUPFAM" id="SSF55874">
    <property type="entry name" value="ATPase domain of HSP90 chaperone/DNA topoisomerase II/histidine kinase"/>
    <property type="match status" value="1"/>
</dbReference>
<organism evidence="3 4">
    <name type="scientific">Catenulispora pinistramenti</name>
    <dbReference type="NCBI Taxonomy" id="2705254"/>
    <lineage>
        <taxon>Bacteria</taxon>
        <taxon>Bacillati</taxon>
        <taxon>Actinomycetota</taxon>
        <taxon>Actinomycetes</taxon>
        <taxon>Catenulisporales</taxon>
        <taxon>Catenulisporaceae</taxon>
        <taxon>Catenulispora</taxon>
    </lineage>
</organism>
<keyword evidence="1" id="KW-0723">Serine/threonine-protein kinase</keyword>
<comment type="caution">
    <text evidence="3">The sequence shown here is derived from an EMBL/GenBank/DDBJ whole genome shotgun (WGS) entry which is preliminary data.</text>
</comment>
<dbReference type="InterPro" id="IPR003594">
    <property type="entry name" value="HATPase_dom"/>
</dbReference>
<keyword evidence="4" id="KW-1185">Reference proteome</keyword>
<gene>
    <name evidence="3" type="ORF">KGQ19_12025</name>
</gene>
<feature type="domain" description="Histidine kinase/HSP90-like ATPase" evidence="2">
    <location>
        <begin position="21"/>
        <end position="125"/>
    </location>
</feature>
<evidence type="ECO:0000313" key="4">
    <source>
        <dbReference type="Proteomes" id="UP000730482"/>
    </source>
</evidence>
<protein>
    <submittedName>
        <fullName evidence="3">ATP-binding protein</fullName>
    </submittedName>
</protein>
<dbReference type="Gene3D" id="3.30.565.10">
    <property type="entry name" value="Histidine kinase-like ATPase, C-terminal domain"/>
    <property type="match status" value="1"/>
</dbReference>
<name>A0ABS5KNL0_9ACTN</name>
<keyword evidence="3" id="KW-0067">ATP-binding</keyword>
<sequence>MSADGHSERRLVLRPQTSAPQQARDFVAETLSAWRLEPWQEPAVLITSELVTNAVHHAGTELAVRILRASSEVRIEVSDGAADRELRVGAPGARAAGGVGLVIVERLADAWGVDKRRNGKSVWVRLAVDRGRRPAWSPAAGTAGTGSGTDRMLLHVNG</sequence>
<accession>A0ABS5KNL0</accession>
<evidence type="ECO:0000313" key="3">
    <source>
        <dbReference type="EMBL" id="MBS2547600.1"/>
    </source>
</evidence>
<dbReference type="PANTHER" id="PTHR35526:SF3">
    <property type="entry name" value="ANTI-SIGMA-F FACTOR RSBW"/>
    <property type="match status" value="1"/>
</dbReference>
<dbReference type="PANTHER" id="PTHR35526">
    <property type="entry name" value="ANTI-SIGMA-F FACTOR RSBW-RELATED"/>
    <property type="match status" value="1"/>
</dbReference>
<keyword evidence="1" id="KW-0808">Transferase</keyword>
<proteinExistence type="predicted"/>
<dbReference type="CDD" id="cd16936">
    <property type="entry name" value="HATPase_RsbW-like"/>
    <property type="match status" value="1"/>
</dbReference>
<reference evidence="3 4" key="1">
    <citation type="submission" date="2020-02" db="EMBL/GenBank/DDBJ databases">
        <title>Acidophilic actinobacteria isolated from forest soil.</title>
        <authorList>
            <person name="Golinska P."/>
        </authorList>
    </citation>
    <scope>NUCLEOTIDE SEQUENCE [LARGE SCALE GENOMIC DNA]</scope>
    <source>
        <strain evidence="3 4">NL8</strain>
    </source>
</reference>